<dbReference type="Proteomes" id="UP000188268">
    <property type="component" value="Unassembled WGS sequence"/>
</dbReference>
<dbReference type="Pfam" id="PF03732">
    <property type="entry name" value="Retrotrans_gag"/>
    <property type="match status" value="1"/>
</dbReference>
<dbReference type="PANTHER" id="PTHR33223">
    <property type="entry name" value="CCHC-TYPE DOMAIN-CONTAINING PROTEIN"/>
    <property type="match status" value="1"/>
</dbReference>
<evidence type="ECO:0000313" key="3">
    <source>
        <dbReference type="EMBL" id="OMO51715.1"/>
    </source>
</evidence>
<feature type="compositionally biased region" description="Low complexity" evidence="1">
    <location>
        <begin position="28"/>
        <end position="57"/>
    </location>
</feature>
<evidence type="ECO:0000259" key="2">
    <source>
        <dbReference type="Pfam" id="PF03732"/>
    </source>
</evidence>
<gene>
    <name evidence="3" type="ORF">CCACVL1_29638</name>
</gene>
<evidence type="ECO:0000256" key="1">
    <source>
        <dbReference type="SAM" id="MobiDB-lite"/>
    </source>
</evidence>
<dbReference type="EMBL" id="AWWV01015717">
    <property type="protein sequence ID" value="OMO51715.1"/>
    <property type="molecule type" value="Genomic_DNA"/>
</dbReference>
<comment type="caution">
    <text evidence="3">The sequence shown here is derived from an EMBL/GenBank/DDBJ whole genome shotgun (WGS) entry which is preliminary data.</text>
</comment>
<name>A0A1R3G0U6_COCAP</name>
<feature type="region of interest" description="Disordered" evidence="1">
    <location>
        <begin position="1"/>
        <end position="63"/>
    </location>
</feature>
<dbReference type="Gramene" id="OMO51715">
    <property type="protein sequence ID" value="OMO51715"/>
    <property type="gene ID" value="CCACVL1_29638"/>
</dbReference>
<feature type="domain" description="Retrotransposon gag" evidence="2">
    <location>
        <begin position="134"/>
        <end position="226"/>
    </location>
</feature>
<protein>
    <submittedName>
        <fullName evidence="3">Retrotransposon gag protein</fullName>
    </submittedName>
</protein>
<dbReference type="OMA" id="PRHANEV"/>
<proteinExistence type="predicted"/>
<dbReference type="AlphaFoldDB" id="A0A1R3G0U6"/>
<sequence>MPKSRSSGIEDLEFNPEPERTLFQLRMETQSQQQEEESSNSNSQPSSPRSAASTSSEHMADAEAPKTLKELAAPNVNAKRLAIRYLDTTENFQILPKFHGLPGEDPHRHLTDFQIACASTSIQGIPEDQFMLRTFPFTLMDRAKDWLYLLPTGSITSWTSLKKLFLEKFFPAHKASNLRKEICGIKKRPRETMHEYWERFKTLCASCPNHQINEQLLIQYFYEGLLPFDRSSIDSESGGAFIDKTPVEAWTLVENMAANSQQFGS</sequence>
<dbReference type="InterPro" id="IPR005162">
    <property type="entry name" value="Retrotrans_gag_dom"/>
</dbReference>
<dbReference type="OrthoDB" id="1305902at2759"/>
<dbReference type="PANTHER" id="PTHR33223:SF3">
    <property type="match status" value="1"/>
</dbReference>
<organism evidence="3 4">
    <name type="scientific">Corchorus capsularis</name>
    <name type="common">Jute</name>
    <dbReference type="NCBI Taxonomy" id="210143"/>
    <lineage>
        <taxon>Eukaryota</taxon>
        <taxon>Viridiplantae</taxon>
        <taxon>Streptophyta</taxon>
        <taxon>Embryophyta</taxon>
        <taxon>Tracheophyta</taxon>
        <taxon>Spermatophyta</taxon>
        <taxon>Magnoliopsida</taxon>
        <taxon>eudicotyledons</taxon>
        <taxon>Gunneridae</taxon>
        <taxon>Pentapetalae</taxon>
        <taxon>rosids</taxon>
        <taxon>malvids</taxon>
        <taxon>Malvales</taxon>
        <taxon>Malvaceae</taxon>
        <taxon>Grewioideae</taxon>
        <taxon>Apeibeae</taxon>
        <taxon>Corchorus</taxon>
    </lineage>
</organism>
<evidence type="ECO:0000313" key="4">
    <source>
        <dbReference type="Proteomes" id="UP000188268"/>
    </source>
</evidence>
<reference evidence="3 4" key="1">
    <citation type="submission" date="2013-09" db="EMBL/GenBank/DDBJ databases">
        <title>Corchorus capsularis genome sequencing.</title>
        <authorList>
            <person name="Alam M."/>
            <person name="Haque M.S."/>
            <person name="Islam M.S."/>
            <person name="Emdad E.M."/>
            <person name="Islam M.M."/>
            <person name="Ahmed B."/>
            <person name="Halim A."/>
            <person name="Hossen Q.M.M."/>
            <person name="Hossain M.Z."/>
            <person name="Ahmed R."/>
            <person name="Khan M.M."/>
            <person name="Islam R."/>
            <person name="Rashid M.M."/>
            <person name="Khan S.A."/>
            <person name="Rahman M.S."/>
            <person name="Alam M."/>
        </authorList>
    </citation>
    <scope>NUCLEOTIDE SEQUENCE [LARGE SCALE GENOMIC DNA]</scope>
    <source>
        <strain evidence="4">cv. CVL-1</strain>
        <tissue evidence="3">Whole seedling</tissue>
    </source>
</reference>
<accession>A0A1R3G0U6</accession>
<keyword evidence="4" id="KW-1185">Reference proteome</keyword>